<dbReference type="HAMAP" id="MF_01038">
    <property type="entry name" value="GpmI"/>
    <property type="match status" value="1"/>
</dbReference>
<evidence type="ECO:0000256" key="4">
    <source>
        <dbReference type="ARBA" id="ARBA00008819"/>
    </source>
</evidence>
<comment type="pathway">
    <text evidence="3 9">Carbohydrate degradation; glycolysis; pyruvate from D-glyceraldehyde 3-phosphate: step 3/5.</text>
</comment>
<feature type="binding site" evidence="9 13">
    <location>
        <position position="461"/>
    </location>
    <ligand>
        <name>Mn(2+)</name>
        <dbReference type="ChEBI" id="CHEBI:29035"/>
        <label>1</label>
    </ligand>
</feature>
<dbReference type="Pfam" id="PF06415">
    <property type="entry name" value="iPGM_N"/>
    <property type="match status" value="1"/>
</dbReference>
<evidence type="ECO:0000256" key="9">
    <source>
        <dbReference type="HAMAP-Rule" id="MF_01038"/>
    </source>
</evidence>
<feature type="domain" description="BPG-independent PGAM N-terminal" evidence="15">
    <location>
        <begin position="81"/>
        <end position="297"/>
    </location>
</feature>
<comment type="caution">
    <text evidence="16">The sequence shown here is derived from an EMBL/GenBank/DDBJ whole genome shotgun (WGS) entry which is preliminary data.</text>
</comment>
<evidence type="ECO:0000256" key="3">
    <source>
        <dbReference type="ARBA" id="ARBA00004798"/>
    </source>
</evidence>
<evidence type="ECO:0000256" key="13">
    <source>
        <dbReference type="PIRSR" id="PIRSR001492-3"/>
    </source>
</evidence>
<evidence type="ECO:0000259" key="15">
    <source>
        <dbReference type="Pfam" id="PF06415"/>
    </source>
</evidence>
<dbReference type="STRING" id="1798404.A3B92_01220"/>
<feature type="binding site" evidence="9 12">
    <location>
        <position position="122"/>
    </location>
    <ligand>
        <name>substrate</name>
    </ligand>
</feature>
<dbReference type="GO" id="GO:0030145">
    <property type="term" value="F:manganese ion binding"/>
    <property type="evidence" value="ECO:0007669"/>
    <property type="project" value="UniProtKB-UniRule"/>
</dbReference>
<evidence type="ECO:0000256" key="6">
    <source>
        <dbReference type="ARBA" id="ARBA00023152"/>
    </source>
</evidence>
<feature type="domain" description="Metalloenzyme" evidence="14">
    <location>
        <begin position="3"/>
        <end position="507"/>
    </location>
</feature>
<dbReference type="Gene3D" id="3.40.1450.10">
    <property type="entry name" value="BPG-independent phosphoglycerate mutase, domain B"/>
    <property type="match status" value="1"/>
</dbReference>
<feature type="binding site" evidence="9 13">
    <location>
        <position position="443"/>
    </location>
    <ligand>
        <name>Mn(2+)</name>
        <dbReference type="ChEBI" id="CHEBI:29035"/>
        <label>2</label>
    </ligand>
</feature>
<evidence type="ECO:0000256" key="12">
    <source>
        <dbReference type="PIRSR" id="PIRSR001492-2"/>
    </source>
</evidence>
<feature type="binding site" evidence="9 13">
    <location>
        <position position="442"/>
    </location>
    <ligand>
        <name>Mn(2+)</name>
        <dbReference type="ChEBI" id="CHEBI:29035"/>
        <label>2</label>
    </ligand>
</feature>
<feature type="binding site" evidence="9 12">
    <location>
        <position position="334"/>
    </location>
    <ligand>
        <name>substrate</name>
    </ligand>
</feature>
<evidence type="ECO:0000256" key="11">
    <source>
        <dbReference type="PIRSR" id="PIRSR001492-1"/>
    </source>
</evidence>
<feature type="binding site" evidence="9 12">
    <location>
        <begin position="261"/>
        <end position="264"/>
    </location>
    <ligand>
        <name>substrate</name>
    </ligand>
</feature>
<feature type="binding site" evidence="9 13">
    <location>
        <position position="61"/>
    </location>
    <ligand>
        <name>Mn(2+)</name>
        <dbReference type="ChEBI" id="CHEBI:29035"/>
        <label>2</label>
    </ligand>
</feature>
<dbReference type="GO" id="GO:0004619">
    <property type="term" value="F:phosphoglycerate mutase activity"/>
    <property type="evidence" value="ECO:0007669"/>
    <property type="project" value="UniProtKB-UniRule"/>
</dbReference>
<dbReference type="PANTHER" id="PTHR31637:SF0">
    <property type="entry name" value="2,3-BISPHOSPHOGLYCERATE-INDEPENDENT PHOSPHOGLYCERATE MUTASE"/>
    <property type="match status" value="1"/>
</dbReference>
<dbReference type="InterPro" id="IPR017850">
    <property type="entry name" value="Alkaline_phosphatase_core_sf"/>
</dbReference>
<dbReference type="CDD" id="cd16010">
    <property type="entry name" value="iPGM"/>
    <property type="match status" value="1"/>
</dbReference>
<dbReference type="EMBL" id="MHJG01000009">
    <property type="protein sequence ID" value="OGY64147.1"/>
    <property type="molecule type" value="Genomic_DNA"/>
</dbReference>
<organism evidence="16 17">
    <name type="scientific">Candidatus Harrisonbacteria bacterium RIFCSPHIGHO2_02_FULL_42_16</name>
    <dbReference type="NCBI Taxonomy" id="1798404"/>
    <lineage>
        <taxon>Bacteria</taxon>
        <taxon>Candidatus Harrisoniibacteriota</taxon>
    </lineage>
</organism>
<dbReference type="Proteomes" id="UP000177960">
    <property type="component" value="Unassembled WGS sequence"/>
</dbReference>
<sequence>MAKPVVLTILDGFGISFEKKGNALALAKTPNFDEISENYPGALLQASGIEVGLDWGEMGNSEVGHANIGSGTVVYQNLARINSAIKDKSFFDFPVWKKAVAHAEKNNSAIHLIGLLSNGGVHSHITHLFAILRAIKNLEFSGRVFIHIFTDGRDTAPKSAEKFIGLLEEEMGRLKIGKIASIAGRYYAMDRDENWERTGKAYQILIGGGGEKAASAPAAAENFYKNGLSDEMFEPTTIIEKENQPVGAVQDNDAAIFFNFRPDRARQLTQAFIAPEFGGFKRKKLDNLLFVTLTRYADDYSAEIVFEPQYIAEPLAKVIADAGKTQLHIAETEKYAHITYFLNGATEKEFSGEVRILIPSKKVKSFDEQPEMSASEITEKIIAAIKKQEYDFIAVNFANADMVGHTGNLEASVKAVEFLDECVGRIKNAVLEAGGVLAITADHGNAEEMLNLATGEIDKEHSTNPVPFWIVGADNKITEGQKNSFQTTPQGILADVAPTILEIMELPKPKEMTGNSLLKGMSRCPLPK</sequence>
<dbReference type="InterPro" id="IPR006124">
    <property type="entry name" value="Metalloenzyme"/>
</dbReference>
<comment type="cofactor">
    <cofactor evidence="9">
        <name>Mn(2+)</name>
        <dbReference type="ChEBI" id="CHEBI:29035"/>
    </cofactor>
    <text evidence="9">Binds 2 manganese ions per subunit.</text>
</comment>
<keyword evidence="8 9" id="KW-0413">Isomerase</keyword>
<feature type="binding site" evidence="9 12">
    <location>
        <begin position="153"/>
        <end position="154"/>
    </location>
    <ligand>
        <name>substrate</name>
    </ligand>
</feature>
<evidence type="ECO:0000313" key="16">
    <source>
        <dbReference type="EMBL" id="OGY64147.1"/>
    </source>
</evidence>
<comment type="function">
    <text evidence="2 9">Catalyzes the interconversion of 2-phosphoglycerate and 3-phosphoglycerate.</text>
</comment>
<evidence type="ECO:0000256" key="5">
    <source>
        <dbReference type="ARBA" id="ARBA00022723"/>
    </source>
</evidence>
<evidence type="ECO:0000259" key="14">
    <source>
        <dbReference type="Pfam" id="PF01676"/>
    </source>
</evidence>
<evidence type="ECO:0000256" key="8">
    <source>
        <dbReference type="ARBA" id="ARBA00023235"/>
    </source>
</evidence>
<dbReference type="UniPathway" id="UPA00109">
    <property type="reaction ID" value="UER00186"/>
</dbReference>
<dbReference type="EC" id="5.4.2.12" evidence="9 10"/>
<evidence type="ECO:0000313" key="17">
    <source>
        <dbReference type="Proteomes" id="UP000177960"/>
    </source>
</evidence>
<accession>A0A1G1ZJZ4</accession>
<feature type="binding site" evidence="9 12">
    <location>
        <position position="185"/>
    </location>
    <ligand>
        <name>substrate</name>
    </ligand>
</feature>
<dbReference type="SUPFAM" id="SSF53649">
    <property type="entry name" value="Alkaline phosphatase-like"/>
    <property type="match status" value="1"/>
</dbReference>
<dbReference type="Gene3D" id="3.40.720.10">
    <property type="entry name" value="Alkaline Phosphatase, subunit A"/>
    <property type="match status" value="1"/>
</dbReference>
<dbReference type="GO" id="GO:0005829">
    <property type="term" value="C:cytosol"/>
    <property type="evidence" value="ECO:0007669"/>
    <property type="project" value="TreeGrafter"/>
</dbReference>
<keyword evidence="7 9" id="KW-0464">Manganese</keyword>
<evidence type="ECO:0000256" key="10">
    <source>
        <dbReference type="NCBIfam" id="TIGR01307"/>
    </source>
</evidence>
<feature type="active site" description="Phosphoserine intermediate" evidence="9 11">
    <location>
        <position position="61"/>
    </location>
</feature>
<dbReference type="SUPFAM" id="SSF64158">
    <property type="entry name" value="2,3-Bisphosphoglycerate-independent phosphoglycerate mutase, substrate-binding domain"/>
    <property type="match status" value="1"/>
</dbReference>
<proteinExistence type="inferred from homology"/>
<dbReference type="PANTHER" id="PTHR31637">
    <property type="entry name" value="2,3-BISPHOSPHOGLYCERATE-INDEPENDENT PHOSPHOGLYCERATE MUTASE"/>
    <property type="match status" value="1"/>
</dbReference>
<gene>
    <name evidence="9" type="primary">gpmI</name>
    <name evidence="16" type="ORF">A3B92_01220</name>
</gene>
<feature type="binding site" evidence="9 13">
    <location>
        <position position="11"/>
    </location>
    <ligand>
        <name>Mn(2+)</name>
        <dbReference type="ChEBI" id="CHEBI:29035"/>
        <label>2</label>
    </ligand>
</feature>
<dbReference type="PIRSF" id="PIRSF001492">
    <property type="entry name" value="IPGAM"/>
    <property type="match status" value="1"/>
</dbReference>
<comment type="subunit">
    <text evidence="9">Monomer.</text>
</comment>
<keyword evidence="6 9" id="KW-0324">Glycolysis</keyword>
<dbReference type="InterPro" id="IPR011258">
    <property type="entry name" value="BPG-indep_PGM_N"/>
</dbReference>
<name>A0A1G1ZJZ4_9BACT</name>
<dbReference type="AlphaFoldDB" id="A0A1G1ZJZ4"/>
<evidence type="ECO:0000256" key="7">
    <source>
        <dbReference type="ARBA" id="ARBA00023211"/>
    </source>
</evidence>
<dbReference type="GO" id="GO:0006007">
    <property type="term" value="P:glucose catabolic process"/>
    <property type="evidence" value="ECO:0007669"/>
    <property type="project" value="InterPro"/>
</dbReference>
<dbReference type="GO" id="GO:0006096">
    <property type="term" value="P:glycolytic process"/>
    <property type="evidence" value="ECO:0007669"/>
    <property type="project" value="UniProtKB-UniRule"/>
</dbReference>
<reference evidence="16 17" key="1">
    <citation type="journal article" date="2016" name="Nat. Commun.">
        <title>Thousands of microbial genomes shed light on interconnected biogeochemical processes in an aquifer system.</title>
        <authorList>
            <person name="Anantharaman K."/>
            <person name="Brown C.T."/>
            <person name="Hug L.A."/>
            <person name="Sharon I."/>
            <person name="Castelle C.J."/>
            <person name="Probst A.J."/>
            <person name="Thomas B.C."/>
            <person name="Singh A."/>
            <person name="Wilkins M.J."/>
            <person name="Karaoz U."/>
            <person name="Brodie E.L."/>
            <person name="Williams K.H."/>
            <person name="Hubbard S.S."/>
            <person name="Banfield J.F."/>
        </authorList>
    </citation>
    <scope>NUCLEOTIDE SEQUENCE [LARGE SCALE GENOMIC DNA]</scope>
</reference>
<dbReference type="NCBIfam" id="TIGR01307">
    <property type="entry name" value="pgm_bpd_ind"/>
    <property type="match status" value="1"/>
</dbReference>
<dbReference type="InterPro" id="IPR005995">
    <property type="entry name" value="Pgm_bpd_ind"/>
</dbReference>
<dbReference type="Pfam" id="PF01676">
    <property type="entry name" value="Metalloenzyme"/>
    <property type="match status" value="1"/>
</dbReference>
<protein>
    <recommendedName>
        <fullName evidence="9 10">2,3-bisphosphoglycerate-independent phosphoglycerate mutase</fullName>
        <shortName evidence="9">BPG-independent PGAM</shortName>
        <shortName evidence="9">Phosphoglyceromutase</shortName>
        <shortName evidence="9">iPGM</shortName>
        <ecNumber evidence="9 10">5.4.2.12</ecNumber>
    </recommendedName>
</protein>
<feature type="binding site" evidence="9 12">
    <location>
        <position position="191"/>
    </location>
    <ligand>
        <name>substrate</name>
    </ligand>
</feature>
<dbReference type="FunFam" id="3.40.1450.10:FF:000002">
    <property type="entry name" value="2,3-bisphosphoglycerate-independent phosphoglycerate mutase"/>
    <property type="match status" value="1"/>
</dbReference>
<comment type="catalytic activity">
    <reaction evidence="1 9">
        <text>(2R)-2-phosphoglycerate = (2R)-3-phosphoglycerate</text>
        <dbReference type="Rhea" id="RHEA:15901"/>
        <dbReference type="ChEBI" id="CHEBI:58272"/>
        <dbReference type="ChEBI" id="CHEBI:58289"/>
        <dbReference type="EC" id="5.4.2.12"/>
    </reaction>
</comment>
<evidence type="ECO:0000256" key="1">
    <source>
        <dbReference type="ARBA" id="ARBA00000370"/>
    </source>
</evidence>
<keyword evidence="5 9" id="KW-0479">Metal-binding</keyword>
<dbReference type="InterPro" id="IPR036646">
    <property type="entry name" value="PGAM_B_sf"/>
</dbReference>
<feature type="binding site" evidence="9 13">
    <location>
        <position position="401"/>
    </location>
    <ligand>
        <name>Mn(2+)</name>
        <dbReference type="ChEBI" id="CHEBI:29035"/>
        <label>1</label>
    </ligand>
</feature>
<feature type="binding site" evidence="9 13">
    <location>
        <position position="405"/>
    </location>
    <ligand>
        <name>Mn(2+)</name>
        <dbReference type="ChEBI" id="CHEBI:29035"/>
        <label>1</label>
    </ligand>
</feature>
<evidence type="ECO:0000256" key="2">
    <source>
        <dbReference type="ARBA" id="ARBA00002315"/>
    </source>
</evidence>
<comment type="similarity">
    <text evidence="4 9">Belongs to the BPG-independent phosphoglycerate mutase family.</text>
</comment>